<dbReference type="FunFam" id="3.40.50.12780:FF:000003">
    <property type="entry name" value="Long-chain-fatty-acid--CoA ligase FadD"/>
    <property type="match status" value="1"/>
</dbReference>
<sequence length="539" mass="60129">MSKSWLKHYPNDVETDVQIPDWSIPDMLEDTADKLPEQVALSFYKQEMTYKELNEASNVFARSLQSRGVKKGDRVAIMLPTCPQFVIAYFGILKCGAIVTQINPMLVERELSHILNDAGAETIVAFDGAYENVKKVQPQTPLKTIIMLEFQPRIQLGEGDTSFQAFLAEGTGQLNPVTINSLEDVAVFQYTGGTTGRSKGAMLTHRNIVANTVQSYEFFKHHIRYGQERTLTVLPLFHVFGMTSAMLLSIRTGATNILLPKFDVQEVLETIRDEKPTMFPGVPTMYVAIIHHPEADQYGLNSLRLCNSGSAPMPVELLKAFERKTGASILEGFGLSEAAPVTHCNPPFGERKYGSVGIGYPSTDYKVVDVANGVDEVELGEIGELIVSGPQVMKGYWNNEEETAIALRDGWLYTGDLARMDEDGYVSIVDRKKDLIISRGYNIYPRDVEEVLYEHPAVMEAVVIGVPDPYRGEQVQAVVVLKSGESITEEALIDYCSEHMAPYKVPKAIEFRQGLPKTNVGKILRRSIREQYQKQKSNT</sequence>
<keyword evidence="6" id="KW-1185">Reference proteome</keyword>
<dbReference type="Gene3D" id="3.30.300.30">
    <property type="match status" value="1"/>
</dbReference>
<dbReference type="InterPro" id="IPR045851">
    <property type="entry name" value="AMP-bd_C_sf"/>
</dbReference>
<dbReference type="CDD" id="cd05936">
    <property type="entry name" value="FC-FACS_FadD_like"/>
    <property type="match status" value="1"/>
</dbReference>
<organism evidence="5 6">
    <name type="scientific">Pontibacillus halophilus JSM 076056 = DSM 19796</name>
    <dbReference type="NCBI Taxonomy" id="1385510"/>
    <lineage>
        <taxon>Bacteria</taxon>
        <taxon>Bacillati</taxon>
        <taxon>Bacillota</taxon>
        <taxon>Bacilli</taxon>
        <taxon>Bacillales</taxon>
        <taxon>Bacillaceae</taxon>
        <taxon>Pontibacillus</taxon>
    </lineage>
</organism>
<gene>
    <name evidence="5" type="ORF">N781_13290</name>
</gene>
<name>A0A0A5IAJ7_9BACI</name>
<comment type="similarity">
    <text evidence="1">Belongs to the ATP-dependent AMP-binding enzyme family.</text>
</comment>
<dbReference type="InterPro" id="IPR020845">
    <property type="entry name" value="AMP-binding_CS"/>
</dbReference>
<dbReference type="STRING" id="1385510.GCA_000425205_01490"/>
<evidence type="ECO:0000256" key="2">
    <source>
        <dbReference type="ARBA" id="ARBA00022598"/>
    </source>
</evidence>
<dbReference type="Proteomes" id="UP000030528">
    <property type="component" value="Unassembled WGS sequence"/>
</dbReference>
<dbReference type="AlphaFoldDB" id="A0A0A5IAJ7"/>
<dbReference type="InterPro" id="IPR042099">
    <property type="entry name" value="ANL_N_sf"/>
</dbReference>
<dbReference type="InterPro" id="IPR000873">
    <property type="entry name" value="AMP-dep_synth/lig_dom"/>
</dbReference>
<accession>A0A0A5IAJ7</accession>
<feature type="domain" description="AMP-dependent synthetase/ligase" evidence="3">
    <location>
        <begin position="28"/>
        <end position="397"/>
    </location>
</feature>
<dbReference type="PANTHER" id="PTHR43767:SF12">
    <property type="entry name" value="AMP-DEPENDENT SYNTHETASE AND LIGASE"/>
    <property type="match status" value="1"/>
</dbReference>
<dbReference type="FunFam" id="3.30.300.30:FF:000008">
    <property type="entry name" value="2,3-dihydroxybenzoate-AMP ligase"/>
    <property type="match status" value="1"/>
</dbReference>
<comment type="caution">
    <text evidence="5">The sequence shown here is derived from an EMBL/GenBank/DDBJ whole genome shotgun (WGS) entry which is preliminary data.</text>
</comment>
<evidence type="ECO:0000259" key="4">
    <source>
        <dbReference type="Pfam" id="PF13193"/>
    </source>
</evidence>
<proteinExistence type="inferred from homology"/>
<dbReference type="InterPro" id="IPR050237">
    <property type="entry name" value="ATP-dep_AMP-bd_enzyme"/>
</dbReference>
<dbReference type="NCBIfam" id="NF004837">
    <property type="entry name" value="PRK06187.1"/>
    <property type="match status" value="1"/>
</dbReference>
<dbReference type="InterPro" id="IPR025110">
    <property type="entry name" value="AMP-bd_C"/>
</dbReference>
<dbReference type="PANTHER" id="PTHR43767">
    <property type="entry name" value="LONG-CHAIN-FATTY-ACID--COA LIGASE"/>
    <property type="match status" value="1"/>
</dbReference>
<dbReference type="Pfam" id="PF13193">
    <property type="entry name" value="AMP-binding_C"/>
    <property type="match status" value="1"/>
</dbReference>
<dbReference type="Gene3D" id="3.40.50.12780">
    <property type="entry name" value="N-terminal domain of ligase-like"/>
    <property type="match status" value="1"/>
</dbReference>
<protein>
    <submittedName>
        <fullName evidence="5">Long-chain fatty acid--CoA ligase</fullName>
    </submittedName>
</protein>
<dbReference type="SUPFAM" id="SSF56801">
    <property type="entry name" value="Acetyl-CoA synthetase-like"/>
    <property type="match status" value="1"/>
</dbReference>
<dbReference type="EMBL" id="AVPE01000004">
    <property type="protein sequence ID" value="KGX92862.1"/>
    <property type="molecule type" value="Genomic_DNA"/>
</dbReference>
<evidence type="ECO:0000259" key="3">
    <source>
        <dbReference type="Pfam" id="PF00501"/>
    </source>
</evidence>
<reference evidence="5 6" key="1">
    <citation type="submission" date="2013-08" db="EMBL/GenBank/DDBJ databases">
        <authorList>
            <person name="Huang J."/>
            <person name="Wang G."/>
        </authorList>
    </citation>
    <scope>NUCLEOTIDE SEQUENCE [LARGE SCALE GENOMIC DNA]</scope>
    <source>
        <strain evidence="5 6">JSM 076056</strain>
    </source>
</reference>
<dbReference type="GO" id="GO:0016877">
    <property type="term" value="F:ligase activity, forming carbon-sulfur bonds"/>
    <property type="evidence" value="ECO:0007669"/>
    <property type="project" value="UniProtKB-ARBA"/>
</dbReference>
<dbReference type="eggNOG" id="COG0318">
    <property type="taxonomic scope" value="Bacteria"/>
</dbReference>
<dbReference type="PROSITE" id="PS00455">
    <property type="entry name" value="AMP_BINDING"/>
    <property type="match status" value="1"/>
</dbReference>
<keyword evidence="2 5" id="KW-0436">Ligase</keyword>
<evidence type="ECO:0000313" key="5">
    <source>
        <dbReference type="EMBL" id="KGX92862.1"/>
    </source>
</evidence>
<feature type="domain" description="AMP-binding enzyme C-terminal" evidence="4">
    <location>
        <begin position="448"/>
        <end position="522"/>
    </location>
</feature>
<dbReference type="Pfam" id="PF00501">
    <property type="entry name" value="AMP-binding"/>
    <property type="match status" value="1"/>
</dbReference>
<evidence type="ECO:0000256" key="1">
    <source>
        <dbReference type="ARBA" id="ARBA00006432"/>
    </source>
</evidence>
<evidence type="ECO:0000313" key="6">
    <source>
        <dbReference type="Proteomes" id="UP000030528"/>
    </source>
</evidence>
<dbReference type="RefSeq" id="WP_051239706.1">
    <property type="nucleotide sequence ID" value="NZ_AULI01000006.1"/>
</dbReference>